<dbReference type="OrthoDB" id="9789603at2"/>
<feature type="domain" description="N-acetyltransferase" evidence="3">
    <location>
        <begin position="5"/>
        <end position="159"/>
    </location>
</feature>
<protein>
    <submittedName>
        <fullName evidence="4">Aminoalkylphosphonic acid N-acetyltransferase</fullName>
    </submittedName>
</protein>
<dbReference type="eggNOG" id="COG1247">
    <property type="taxonomic scope" value="Bacteria"/>
</dbReference>
<keyword evidence="1 4" id="KW-0808">Transferase</keyword>
<sequence>MKDILSYRCADQQDLPAIVKLLADDPLGKHRENEVNPLPGSYIEAFQAIAADPNNQLLVAVIRNQIVGVLQLTFTPYLTYQGSWRATIEGVRTSSMVRGKGIGSYLIRQAIKLAKEKGCHVVQLTTDKRRPLANAFYQKLGFRNTHDGMKLHLVSASFN</sequence>
<reference evidence="5" key="2">
    <citation type="submission" date="2014-05" db="EMBL/GenBank/DDBJ databases">
        <title>Draft genome sequence of Virgibacillus massiliensis Vm-5.</title>
        <authorList>
            <person name="Khelaifia S."/>
            <person name="Croce O."/>
            <person name="Lagier J.C."/>
            <person name="Raoult D."/>
        </authorList>
    </citation>
    <scope>NUCLEOTIDE SEQUENCE [LARGE SCALE GENOMIC DNA]</scope>
    <source>
        <strain evidence="5">Vm-5</strain>
    </source>
</reference>
<evidence type="ECO:0000313" key="4">
    <source>
        <dbReference type="EMBL" id="CDQ38291.1"/>
    </source>
</evidence>
<dbReference type="PROSITE" id="PS51186">
    <property type="entry name" value="GNAT"/>
    <property type="match status" value="1"/>
</dbReference>
<gene>
    <name evidence="4" type="ORF">BN990_00560</name>
</gene>
<evidence type="ECO:0000256" key="1">
    <source>
        <dbReference type="ARBA" id="ARBA00022679"/>
    </source>
</evidence>
<reference evidence="4 5" key="1">
    <citation type="submission" date="2014-03" db="EMBL/GenBank/DDBJ databases">
        <authorList>
            <person name="Urmite Genomes U."/>
        </authorList>
    </citation>
    <scope>NUCLEOTIDE SEQUENCE [LARGE SCALE GENOMIC DNA]</scope>
    <source>
        <strain evidence="4 5">Vm-5</strain>
    </source>
</reference>
<dbReference type="RefSeq" id="WP_021289835.1">
    <property type="nucleotide sequence ID" value="NZ_BNER01000001.1"/>
</dbReference>
<evidence type="ECO:0000313" key="5">
    <source>
        <dbReference type="Proteomes" id="UP000028875"/>
    </source>
</evidence>
<dbReference type="STRING" id="1462526.BN990_00560"/>
<evidence type="ECO:0000259" key="3">
    <source>
        <dbReference type="PROSITE" id="PS51186"/>
    </source>
</evidence>
<proteinExistence type="predicted"/>
<dbReference type="Proteomes" id="UP000028875">
    <property type="component" value="Unassembled WGS sequence"/>
</dbReference>
<dbReference type="CDD" id="cd04301">
    <property type="entry name" value="NAT_SF"/>
    <property type="match status" value="1"/>
</dbReference>
<dbReference type="Gene3D" id="3.40.630.30">
    <property type="match status" value="1"/>
</dbReference>
<dbReference type="InterPro" id="IPR016181">
    <property type="entry name" value="Acyl_CoA_acyltransferase"/>
</dbReference>
<dbReference type="GO" id="GO:0016747">
    <property type="term" value="F:acyltransferase activity, transferring groups other than amino-acyl groups"/>
    <property type="evidence" value="ECO:0007669"/>
    <property type="project" value="InterPro"/>
</dbReference>
<dbReference type="PANTHER" id="PTHR43072:SF23">
    <property type="entry name" value="UPF0039 PROTEIN C11D3.02C"/>
    <property type="match status" value="1"/>
</dbReference>
<dbReference type="Pfam" id="PF00583">
    <property type="entry name" value="Acetyltransf_1"/>
    <property type="match status" value="1"/>
</dbReference>
<keyword evidence="5" id="KW-1185">Reference proteome</keyword>
<name>A0A024Q8M9_9BACI</name>
<dbReference type="EMBL" id="CCDP010000001">
    <property type="protein sequence ID" value="CDQ38291.1"/>
    <property type="molecule type" value="Genomic_DNA"/>
</dbReference>
<comment type="caution">
    <text evidence="4">The sequence shown here is derived from an EMBL/GenBank/DDBJ whole genome shotgun (WGS) entry which is preliminary data.</text>
</comment>
<organism evidence="4 5">
    <name type="scientific">Virgibacillus massiliensis</name>
    <dbReference type="NCBI Taxonomy" id="1462526"/>
    <lineage>
        <taxon>Bacteria</taxon>
        <taxon>Bacillati</taxon>
        <taxon>Bacillota</taxon>
        <taxon>Bacilli</taxon>
        <taxon>Bacillales</taxon>
        <taxon>Bacillaceae</taxon>
        <taxon>Virgibacillus</taxon>
    </lineage>
</organism>
<dbReference type="SUPFAM" id="SSF55729">
    <property type="entry name" value="Acyl-CoA N-acyltransferases (Nat)"/>
    <property type="match status" value="1"/>
</dbReference>
<dbReference type="InterPro" id="IPR000182">
    <property type="entry name" value="GNAT_dom"/>
</dbReference>
<accession>A0A024Q8M9</accession>
<dbReference type="PANTHER" id="PTHR43072">
    <property type="entry name" value="N-ACETYLTRANSFERASE"/>
    <property type="match status" value="1"/>
</dbReference>
<dbReference type="AlphaFoldDB" id="A0A024Q8M9"/>
<keyword evidence="2" id="KW-0012">Acyltransferase</keyword>
<evidence type="ECO:0000256" key="2">
    <source>
        <dbReference type="ARBA" id="ARBA00023315"/>
    </source>
</evidence>